<comment type="caution">
    <text evidence="1">The sequence shown here is derived from an EMBL/GenBank/DDBJ whole genome shotgun (WGS) entry which is preliminary data.</text>
</comment>
<dbReference type="Proteomes" id="UP000324575">
    <property type="component" value="Unassembled WGS sequence"/>
</dbReference>
<dbReference type="EMBL" id="SNRX01000008">
    <property type="protein sequence ID" value="KAA6302361.1"/>
    <property type="molecule type" value="Genomic_DNA"/>
</dbReference>
<proteinExistence type="predicted"/>
<organism evidence="1 2">
    <name type="scientific">Candidatus Ordinivivax streblomastigis</name>
    <dbReference type="NCBI Taxonomy" id="2540710"/>
    <lineage>
        <taxon>Bacteria</taxon>
        <taxon>Pseudomonadati</taxon>
        <taxon>Bacteroidota</taxon>
        <taxon>Bacteroidia</taxon>
        <taxon>Bacteroidales</taxon>
        <taxon>Candidatus Ordinivivax</taxon>
    </lineage>
</organism>
<evidence type="ECO:0008006" key="3">
    <source>
        <dbReference type="Google" id="ProtNLM"/>
    </source>
</evidence>
<dbReference type="InterPro" id="IPR046114">
    <property type="entry name" value="DUF6051"/>
</dbReference>
<dbReference type="Pfam" id="PF19519">
    <property type="entry name" value="DUF6051"/>
    <property type="match status" value="1"/>
</dbReference>
<sequence length="371" mass="42172">MDIISRTHELEQLFSPEQTTVLEHSQLEIRPFRFHSAMQSVEVNGMEDDVISENKMFNYYVFTPKGREKQDQVIFLLHGLNERSWKKYLPWAEYLAQTTGKAVLLFPIAFHINRSPQAWMNPRQVRPLVDLRNQAFPGLQNATFVNAVLSDRLSQKPSRFFTSGMETVADLLQLAGKIKNGEHPLFKAGASIQLFGYSIGAMISEILLLSNPNSLFSDSRLFMFCGGSVFSKMNANARDILDSATNDHLQLYYSTSFWKNKLSFKIPVLERCKKAFQSLISAERLCEYRETLLQPVKDHIQAISLKADNVIPTAGIQLALGKYSGSILKEMDFPYPYSHQWPFPLNGKAQPAVVNACFRDVFDRIAGFLSP</sequence>
<reference evidence="1 2" key="1">
    <citation type="submission" date="2019-03" db="EMBL/GenBank/DDBJ databases">
        <title>Single cell metagenomics reveals metabolic interactions within the superorganism composed of flagellate Streblomastix strix and complex community of Bacteroidetes bacteria on its surface.</title>
        <authorList>
            <person name="Treitli S.C."/>
            <person name="Kolisko M."/>
            <person name="Husnik F."/>
            <person name="Keeling P."/>
            <person name="Hampl V."/>
        </authorList>
    </citation>
    <scope>NUCLEOTIDE SEQUENCE [LARGE SCALE GENOMIC DNA]</scope>
    <source>
        <strain evidence="1">St1</strain>
    </source>
</reference>
<evidence type="ECO:0000313" key="1">
    <source>
        <dbReference type="EMBL" id="KAA6302361.1"/>
    </source>
</evidence>
<dbReference type="Gene3D" id="3.40.50.1820">
    <property type="entry name" value="alpha/beta hydrolase"/>
    <property type="match status" value="1"/>
</dbReference>
<name>A0A5M8P1R4_9BACT</name>
<dbReference type="InterPro" id="IPR029058">
    <property type="entry name" value="AB_hydrolase_fold"/>
</dbReference>
<dbReference type="AlphaFoldDB" id="A0A5M8P1R4"/>
<protein>
    <recommendedName>
        <fullName evidence="3">Alpha/beta hydrolase</fullName>
    </recommendedName>
</protein>
<evidence type="ECO:0000313" key="2">
    <source>
        <dbReference type="Proteomes" id="UP000324575"/>
    </source>
</evidence>
<accession>A0A5M8P1R4</accession>
<gene>
    <name evidence="1" type="ORF">EZS26_001474</name>
</gene>
<dbReference type="SUPFAM" id="SSF53474">
    <property type="entry name" value="alpha/beta-Hydrolases"/>
    <property type="match status" value="1"/>
</dbReference>